<feature type="transmembrane region" description="Helical" evidence="1">
    <location>
        <begin position="82"/>
        <end position="101"/>
    </location>
</feature>
<sequence>MTGGISPATVKIGVRAALVALAAVAAVAVMYLIATTRPTPASWYPKCIHYRASGFHCPGCGTGRALHHALNGNFVQAARNNILAIVLLPTVAVAAGPRLMAWVRGRPAPPRRLLGARWVWLLVVLFLLFWVGRNIPVTPFTYLAPQELSSAETSASK</sequence>
<dbReference type="Proteomes" id="UP001272242">
    <property type="component" value="Unassembled WGS sequence"/>
</dbReference>
<reference evidence="3" key="1">
    <citation type="journal article" date="2023" name="Mar. Drugs">
        <title>Gemmata algarum, a Novel Planctomycete Isolated from an Algal Mat, Displays Antimicrobial Activity.</title>
        <authorList>
            <person name="Kumar G."/>
            <person name="Kallscheuer N."/>
            <person name="Kashif M."/>
            <person name="Ahamad S."/>
            <person name="Jagadeeshwari U."/>
            <person name="Pannikurungottu S."/>
            <person name="Haufschild T."/>
            <person name="Kabuu M."/>
            <person name="Sasikala C."/>
            <person name="Jogler C."/>
            <person name="Ramana C."/>
        </authorList>
    </citation>
    <scope>NUCLEOTIDE SEQUENCE [LARGE SCALE GENOMIC DNA]</scope>
    <source>
        <strain evidence="3">JC673</strain>
    </source>
</reference>
<name>A0ABU5EUD5_9BACT</name>
<organism evidence="2 3">
    <name type="scientific">Gemmata algarum</name>
    <dbReference type="NCBI Taxonomy" id="2975278"/>
    <lineage>
        <taxon>Bacteria</taxon>
        <taxon>Pseudomonadati</taxon>
        <taxon>Planctomycetota</taxon>
        <taxon>Planctomycetia</taxon>
        <taxon>Gemmatales</taxon>
        <taxon>Gemmataceae</taxon>
        <taxon>Gemmata</taxon>
    </lineage>
</organism>
<keyword evidence="1" id="KW-0472">Membrane</keyword>
<dbReference type="EMBL" id="JAXBLV010000034">
    <property type="protein sequence ID" value="MDY3558574.1"/>
    <property type="molecule type" value="Genomic_DNA"/>
</dbReference>
<keyword evidence="1" id="KW-0812">Transmembrane</keyword>
<proteinExistence type="predicted"/>
<dbReference type="RefSeq" id="WP_261187707.1">
    <property type="nucleotide sequence ID" value="NZ_JAXBLV010000034.1"/>
</dbReference>
<evidence type="ECO:0000256" key="1">
    <source>
        <dbReference type="SAM" id="Phobius"/>
    </source>
</evidence>
<keyword evidence="3" id="KW-1185">Reference proteome</keyword>
<protein>
    <submittedName>
        <fullName evidence="2">DUF2752 domain-containing protein</fullName>
    </submittedName>
</protein>
<dbReference type="Pfam" id="PF10825">
    <property type="entry name" value="DUF2752"/>
    <property type="match status" value="1"/>
</dbReference>
<feature type="transmembrane region" description="Helical" evidence="1">
    <location>
        <begin position="12"/>
        <end position="34"/>
    </location>
</feature>
<comment type="caution">
    <text evidence="2">The sequence shown here is derived from an EMBL/GenBank/DDBJ whole genome shotgun (WGS) entry which is preliminary data.</text>
</comment>
<keyword evidence="1" id="KW-1133">Transmembrane helix</keyword>
<evidence type="ECO:0000313" key="3">
    <source>
        <dbReference type="Proteomes" id="UP001272242"/>
    </source>
</evidence>
<gene>
    <name evidence="2" type="ORF">R5W23_005694</name>
</gene>
<dbReference type="InterPro" id="IPR021215">
    <property type="entry name" value="DUF2752"/>
</dbReference>
<accession>A0ABU5EUD5</accession>
<evidence type="ECO:0000313" key="2">
    <source>
        <dbReference type="EMBL" id="MDY3558574.1"/>
    </source>
</evidence>
<feature type="transmembrane region" description="Helical" evidence="1">
    <location>
        <begin position="113"/>
        <end position="132"/>
    </location>
</feature>